<comment type="caution">
    <text evidence="2">The sequence shown here is derived from an EMBL/GenBank/DDBJ whole genome shotgun (WGS) entry which is preliminary data.</text>
</comment>
<dbReference type="OrthoDB" id="531812at2"/>
<sequence>MLLRDQISRTVVAVFGLSMAVVFTASTPVMAEVIAQATPNQPRMNQRSGQLMNALNPTPEQQQQLQAIRQEHQEKMRPQQQQMRQTQEELNGLMAGNASETELRQKHDQLMVLKEQMGELQFDMMLKMRAVLTPEQRSQLANLMQERRQNPRRDR</sequence>
<proteinExistence type="predicted"/>
<keyword evidence="3" id="KW-1185">Reference proteome</keyword>
<dbReference type="InterPro" id="IPR012899">
    <property type="entry name" value="LTXXQ"/>
</dbReference>
<dbReference type="AlphaFoldDB" id="A0A7Z9BW08"/>
<accession>A0A7Z9BW08</accession>
<dbReference type="Pfam" id="PF07813">
    <property type="entry name" value="LTXXQ"/>
    <property type="match status" value="1"/>
</dbReference>
<evidence type="ECO:0000256" key="1">
    <source>
        <dbReference type="SAM" id="MobiDB-lite"/>
    </source>
</evidence>
<evidence type="ECO:0000313" key="3">
    <source>
        <dbReference type="Proteomes" id="UP000184550"/>
    </source>
</evidence>
<gene>
    <name evidence="2" type="ORF">PL8927_790004</name>
</gene>
<dbReference type="Gene3D" id="1.20.120.1490">
    <property type="match status" value="1"/>
</dbReference>
<dbReference type="RefSeq" id="WP_083625678.1">
    <property type="nucleotide sequence ID" value="NZ_LR734880.1"/>
</dbReference>
<reference evidence="2" key="1">
    <citation type="submission" date="2019-10" db="EMBL/GenBank/DDBJ databases">
        <authorList>
            <consortium name="Genoscope - CEA"/>
            <person name="William W."/>
        </authorList>
    </citation>
    <scope>NUCLEOTIDE SEQUENCE [LARGE SCALE GENOMIC DNA]</scope>
    <source>
        <strain evidence="2">BBR_PRJEB10992</strain>
    </source>
</reference>
<feature type="region of interest" description="Disordered" evidence="1">
    <location>
        <begin position="58"/>
        <end position="79"/>
    </location>
</feature>
<dbReference type="GO" id="GO:0042597">
    <property type="term" value="C:periplasmic space"/>
    <property type="evidence" value="ECO:0007669"/>
    <property type="project" value="InterPro"/>
</dbReference>
<organism evidence="2 3">
    <name type="scientific">Planktothrix serta PCC 8927</name>
    <dbReference type="NCBI Taxonomy" id="671068"/>
    <lineage>
        <taxon>Bacteria</taxon>
        <taxon>Bacillati</taxon>
        <taxon>Cyanobacteriota</taxon>
        <taxon>Cyanophyceae</taxon>
        <taxon>Oscillatoriophycideae</taxon>
        <taxon>Oscillatoriales</taxon>
        <taxon>Microcoleaceae</taxon>
        <taxon>Planktothrix</taxon>
    </lineage>
</organism>
<evidence type="ECO:0008006" key="4">
    <source>
        <dbReference type="Google" id="ProtNLM"/>
    </source>
</evidence>
<dbReference type="EMBL" id="CZCU02000156">
    <property type="protein sequence ID" value="VXD23795.1"/>
    <property type="molecule type" value="Genomic_DNA"/>
</dbReference>
<protein>
    <recommendedName>
        <fullName evidence="4">Spy protein</fullName>
    </recommendedName>
</protein>
<evidence type="ECO:0000313" key="2">
    <source>
        <dbReference type="EMBL" id="VXD23795.1"/>
    </source>
</evidence>
<dbReference type="Proteomes" id="UP000184550">
    <property type="component" value="Unassembled WGS sequence"/>
</dbReference>
<name>A0A7Z9BW08_9CYAN</name>